<evidence type="ECO:0000256" key="3">
    <source>
        <dbReference type="ARBA" id="ARBA00023054"/>
    </source>
</evidence>
<dbReference type="EMBL" id="JAPDRL010000022">
    <property type="protein sequence ID" value="KAJ9666147.1"/>
    <property type="molecule type" value="Genomic_DNA"/>
</dbReference>
<evidence type="ECO:0000256" key="4">
    <source>
        <dbReference type="SAM" id="Coils"/>
    </source>
</evidence>
<accession>A0ABQ9NVK7</accession>
<dbReference type="Proteomes" id="UP001172684">
    <property type="component" value="Unassembled WGS sequence"/>
</dbReference>
<evidence type="ECO:0000256" key="5">
    <source>
        <dbReference type="SAM" id="MobiDB-lite"/>
    </source>
</evidence>
<reference evidence="7" key="1">
    <citation type="submission" date="2022-10" db="EMBL/GenBank/DDBJ databases">
        <title>Culturing micro-colonial fungi from biological soil crusts in the Mojave desert and describing Neophaeococcomyces mojavensis, and introducing the new genera and species Taxawa tesnikishii.</title>
        <authorList>
            <person name="Kurbessoian T."/>
            <person name="Stajich J.E."/>
        </authorList>
    </citation>
    <scope>NUCLEOTIDE SEQUENCE</scope>
    <source>
        <strain evidence="7">TK_1</strain>
    </source>
</reference>
<gene>
    <name evidence="7" type="ORF">H2201_003825</name>
</gene>
<organism evidence="7 8">
    <name type="scientific">Coniosporium apollinis</name>
    <dbReference type="NCBI Taxonomy" id="61459"/>
    <lineage>
        <taxon>Eukaryota</taxon>
        <taxon>Fungi</taxon>
        <taxon>Dikarya</taxon>
        <taxon>Ascomycota</taxon>
        <taxon>Pezizomycotina</taxon>
        <taxon>Dothideomycetes</taxon>
        <taxon>Dothideomycetes incertae sedis</taxon>
        <taxon>Coniosporium</taxon>
    </lineage>
</organism>
<keyword evidence="2" id="KW-0963">Cytoplasm</keyword>
<dbReference type="SUPFAM" id="SSF116907">
    <property type="entry name" value="Hook domain"/>
    <property type="match status" value="1"/>
</dbReference>
<feature type="coiled-coil region" evidence="4">
    <location>
        <begin position="223"/>
        <end position="457"/>
    </location>
</feature>
<proteinExistence type="predicted"/>
<evidence type="ECO:0000256" key="2">
    <source>
        <dbReference type="ARBA" id="ARBA00022490"/>
    </source>
</evidence>
<comment type="caution">
    <text evidence="7">The sequence shown here is derived from an EMBL/GenBank/DDBJ whole genome shotgun (WGS) entry which is preliminary data.</text>
</comment>
<dbReference type="Gene3D" id="1.20.5.340">
    <property type="match status" value="1"/>
</dbReference>
<sequence length="917" mass="103233">MDPVSPELASALLQWVNSFDEVHKPVGSWKELEDGQILWKILVDLDPAYFQGELPEPDRKSADNWIPRWQNLKRIDRMVRTYIREECDRLPNLSKTMSPNLKAIAIEGSKNETIKVGALTRFTFERRLTEIIPQLTRIIVLASMYSRKTNARMGQVLIGLGPKVSRVVAKAIQQAEALEKSMVESGVEHDTSSEFDNSTDSESPSRTGPAIERDPELEREERLIQAQKENQELGSKILSLTAELTQMRNQISTLEEELAESKLHLDQKSRAAYDDQAIEQLEHRAQRDKDYIVELESDLANSKAQVDNQERLLGRLKADAATKRDLRDELQLIKIERDDLLQKAKMNENLKKKIQGLQEQEKANSTLRADLADAMSQLEDLQRIRDRCAALEKANEENCVTIANGEQEIFDSKRAKKQLEHELRVLQGKAEQRLEMQIRAEETVRDLQQRLREAEAASAPVPDSLGNELEHAAKTEQLEDRLVESETLLHWNRLLMLHYRKDPKQTTSSVAADGILLHQKLDMLEARCKRLEEQYLDVYQENLGLQDALKEGPKEDNVEKYFLSSGTTENSPADIINSSQPFIRQRDQLHAANTELAELKAKYYASIAEVADLKHKLTKAKPAANGAETLNEKTDADFKVLTTNHEELLASQVELEKHAKGLQTELEEKSSLLRHALLSREAVVKEPRETRQTEQLKLITQRLDAVRTAPAEVAPDVQTKVADSFCKQILGLQDLATAHMTVSNLLEQDSAKEPLFLSFVPEAPQGSDEAMRPVSPTTSLSPSALVMLPSIPPAASATVASSELKHLQARLSTPQDGPAQHQPNQSDPSAESSRGNGQARSSTMNRFADCMSSTPQQQDLQNLRRENKLIASAWYDMGRRLQSNTVVLQRRVQEPKSWIGKQRMAVGQGGGVSGIRR</sequence>
<dbReference type="CDD" id="cd22211">
    <property type="entry name" value="HkD_SF"/>
    <property type="match status" value="1"/>
</dbReference>
<dbReference type="Gene3D" id="1.10.418.10">
    <property type="entry name" value="Calponin-like domain"/>
    <property type="match status" value="1"/>
</dbReference>
<dbReference type="PANTHER" id="PTHR18947">
    <property type="entry name" value="HOOK PROTEINS"/>
    <property type="match status" value="1"/>
</dbReference>
<evidence type="ECO:0000313" key="7">
    <source>
        <dbReference type="EMBL" id="KAJ9666147.1"/>
    </source>
</evidence>
<comment type="subcellular location">
    <subcellularLocation>
        <location evidence="1">Cytoplasm</location>
    </subcellularLocation>
</comment>
<evidence type="ECO:0000259" key="6">
    <source>
        <dbReference type="Pfam" id="PF19047"/>
    </source>
</evidence>
<dbReference type="InterPro" id="IPR043936">
    <property type="entry name" value="HOOK_N"/>
</dbReference>
<feature type="domain" description="HOOK N-terminal" evidence="6">
    <location>
        <begin position="8"/>
        <end position="113"/>
    </location>
</feature>
<feature type="compositionally biased region" description="Basic and acidic residues" evidence="5">
    <location>
        <begin position="181"/>
        <end position="192"/>
    </location>
</feature>
<keyword evidence="3 4" id="KW-0175">Coiled coil</keyword>
<evidence type="ECO:0000256" key="1">
    <source>
        <dbReference type="ARBA" id="ARBA00004496"/>
    </source>
</evidence>
<feature type="region of interest" description="Disordered" evidence="5">
    <location>
        <begin position="181"/>
        <end position="215"/>
    </location>
</feature>
<feature type="compositionally biased region" description="Polar residues" evidence="5">
    <location>
        <begin position="194"/>
        <end position="206"/>
    </location>
</feature>
<dbReference type="PANTHER" id="PTHR18947:SF28">
    <property type="entry name" value="GIRDIN, ISOFORM A"/>
    <property type="match status" value="1"/>
</dbReference>
<dbReference type="InterPro" id="IPR036872">
    <property type="entry name" value="CH_dom_sf"/>
</dbReference>
<feature type="region of interest" description="Disordered" evidence="5">
    <location>
        <begin position="810"/>
        <end position="843"/>
    </location>
</feature>
<keyword evidence="8" id="KW-1185">Reference proteome</keyword>
<evidence type="ECO:0000313" key="8">
    <source>
        <dbReference type="Proteomes" id="UP001172684"/>
    </source>
</evidence>
<protein>
    <recommendedName>
        <fullName evidence="6">HOOK N-terminal domain-containing protein</fullName>
    </recommendedName>
</protein>
<dbReference type="Pfam" id="PF19047">
    <property type="entry name" value="HOOK_N"/>
    <property type="match status" value="1"/>
</dbReference>
<name>A0ABQ9NVK7_9PEZI</name>